<name>A0ACC0H577_9ERIC</name>
<keyword evidence="2" id="KW-1185">Reference proteome</keyword>
<organism evidence="1 2">
    <name type="scientific">Camellia lanceoleosa</name>
    <dbReference type="NCBI Taxonomy" id="1840588"/>
    <lineage>
        <taxon>Eukaryota</taxon>
        <taxon>Viridiplantae</taxon>
        <taxon>Streptophyta</taxon>
        <taxon>Embryophyta</taxon>
        <taxon>Tracheophyta</taxon>
        <taxon>Spermatophyta</taxon>
        <taxon>Magnoliopsida</taxon>
        <taxon>eudicotyledons</taxon>
        <taxon>Gunneridae</taxon>
        <taxon>Pentapetalae</taxon>
        <taxon>asterids</taxon>
        <taxon>Ericales</taxon>
        <taxon>Theaceae</taxon>
        <taxon>Camellia</taxon>
    </lineage>
</organism>
<evidence type="ECO:0000313" key="1">
    <source>
        <dbReference type="EMBL" id="KAI8008154.1"/>
    </source>
</evidence>
<comment type="caution">
    <text evidence="1">The sequence shown here is derived from an EMBL/GenBank/DDBJ whole genome shotgun (WGS) entry which is preliminary data.</text>
</comment>
<reference evidence="1 2" key="1">
    <citation type="journal article" date="2022" name="Plant J.">
        <title>Chromosome-level genome of Camellia lanceoleosa provides a valuable resource for understanding genome evolution and self-incompatibility.</title>
        <authorList>
            <person name="Gong W."/>
            <person name="Xiao S."/>
            <person name="Wang L."/>
            <person name="Liao Z."/>
            <person name="Chang Y."/>
            <person name="Mo W."/>
            <person name="Hu G."/>
            <person name="Li W."/>
            <person name="Zhao G."/>
            <person name="Zhu H."/>
            <person name="Hu X."/>
            <person name="Ji K."/>
            <person name="Xiang X."/>
            <person name="Song Q."/>
            <person name="Yuan D."/>
            <person name="Jin S."/>
            <person name="Zhang L."/>
        </authorList>
    </citation>
    <scope>NUCLEOTIDE SEQUENCE [LARGE SCALE GENOMIC DNA]</scope>
    <source>
        <strain evidence="1">SQ_2022a</strain>
    </source>
</reference>
<accession>A0ACC0H577</accession>
<gene>
    <name evidence="1" type="ORF">LOK49_LG07G02540</name>
</gene>
<evidence type="ECO:0000313" key="2">
    <source>
        <dbReference type="Proteomes" id="UP001060215"/>
    </source>
</evidence>
<sequence>MIGLDQILNKCSDGITAGCTIAWHHVGYVIHYKENIQKLQDETQKLGNDLTMIDGRVERAKNDGEIPEDDVLQWIESANGIKVHVEAFLDGTRENKWCFKWCPNVYRRYKLGKDSEEKIARAISIKEEGEKYMTLEVAHRAPPLKSVYDFFQVYEAFDSRAVIFENIMKALADPCIKMIGLYGPGGVGKTMMATEVGKLAKKNGLFDDVAMATISQTLNEKAVKEKLAVQLELQLDGNAHQLYHRLNNGKRNLVILDDVWKPLNLADIDIPITDGNKGCKVVITSRKRGLCQMMSVLVDQEDSLNAVLAEPEAWTKEFLMEVLRKPEAWTLFKKVAAISVDSKIPSEAKEVCDKCGGLPVTIRAVAAALKGKGKHAWKDALRQLKNYKIKDIADIDQHLLISLKWSYDCLEPKDARSCFLLCSLFPEDAEISIDDLVRYSIGMRLLDQNLNTFDEVRDRVLAMVDVLKTSCLLLDDTCENVVKMDNNIRDVAISIAEDEKRYLVKHGIEKWPQKGRYEHYSAISLRFIAKIHQFPNELECRGLHTLVLKCNNDSPTDFPNNFFNGMENNLEVLDLSEMPIKSLPSSLPTLVKLRMLCLNGGRMMTDITLFGGLRNLEILKLTGMKKVLFHDEDGTGFPELQFLKSQPQIPPGAFCNLCELRVENCQFKFLFTHSIARGLERLQRLEIKCCEDMEEIIRSERQGDEEEIIFHHLKKMVLWELPNLRSFYSSMKNTSTTEANNSNPSRPLFCEKVIFPALEELRIDRLPKITEIWYRKLLPSKSFRQLRYMTIRNCQELKVIVLENGEEEVKVENNNNTISFPQLTSLTLEHLQSLESFCTSRSKTQSLFTSQIACPELRVLAISWVPNITDVWDKKLLPTGSFCQLREVRIEGCDKLVNVILSNVLPRLQNLTELSVQYCPMVEEILSEKGEEKEDAEAKENVILFPQLETLELGSLENLRSFCTSRLAAQHFFKHPELHICNLPNITEIWGKQLLPVPKTDAKSFETLAVVNATWCEKLVNVIPSSMFPRLKNLKSIYVKGCPEMEVIVSKKVNATVNGDIIFFPQLSSLSIDKLYNLKSFCSSSTSAEAQPLFNDQVALPKLKNLCLDQYLQQGLLKGKECAIMNENDDKEIEQDKQRFLKGKEFEIINENDDKETEQDKRRRLKGKEFRNYE</sequence>
<protein>
    <submittedName>
        <fullName evidence="1">Disease resistance protein RPS2</fullName>
    </submittedName>
</protein>
<dbReference type="Proteomes" id="UP001060215">
    <property type="component" value="Chromosome 7"/>
</dbReference>
<proteinExistence type="predicted"/>
<dbReference type="EMBL" id="CM045764">
    <property type="protein sequence ID" value="KAI8008154.1"/>
    <property type="molecule type" value="Genomic_DNA"/>
</dbReference>